<evidence type="ECO:0000256" key="5">
    <source>
        <dbReference type="ARBA" id="ARBA00022989"/>
    </source>
</evidence>
<dbReference type="STRING" id="1601833.SAMN05518684_1148"/>
<evidence type="ECO:0000256" key="2">
    <source>
        <dbReference type="ARBA" id="ARBA00005262"/>
    </source>
</evidence>
<feature type="transmembrane region" description="Helical" evidence="7">
    <location>
        <begin position="116"/>
        <end position="133"/>
    </location>
</feature>
<keyword evidence="6 7" id="KW-0472">Membrane</keyword>
<comment type="similarity">
    <text evidence="2">Belongs to the chromate ion transporter (CHR) (TC 2.A.51) family.</text>
</comment>
<evidence type="ECO:0000256" key="6">
    <source>
        <dbReference type="ARBA" id="ARBA00023136"/>
    </source>
</evidence>
<dbReference type="GO" id="GO:0015109">
    <property type="term" value="F:chromate transmembrane transporter activity"/>
    <property type="evidence" value="ECO:0007669"/>
    <property type="project" value="InterPro"/>
</dbReference>
<dbReference type="AlphaFoldDB" id="A0A1H9W2G1"/>
<dbReference type="Pfam" id="PF02417">
    <property type="entry name" value="Chromate_transp"/>
    <property type="match status" value="1"/>
</dbReference>
<evidence type="ECO:0000256" key="1">
    <source>
        <dbReference type="ARBA" id="ARBA00004651"/>
    </source>
</evidence>
<evidence type="ECO:0000313" key="8">
    <source>
        <dbReference type="EMBL" id="SES27969.1"/>
    </source>
</evidence>
<sequence length="178" mass="19371">MKDSVLWQLFAGFFRAGILGYGGGPASIPLVRREAVITYKWMNDEEFSDLLALGNTLPGPIITKMAGYIGYRVYGTSGLLVALFATVMPTVFIMIILVTTLSNAQDIAWVNGMTKAVIPVVGVMLVMLAYSFFRQSTLSNGVLQTIILILISLLVIVVMNIHPAVIIGTLILFALMKK</sequence>
<dbReference type="InterPro" id="IPR003370">
    <property type="entry name" value="Chromate_transpt"/>
</dbReference>
<keyword evidence="5 7" id="KW-1133">Transmembrane helix</keyword>
<keyword evidence="3" id="KW-1003">Cell membrane</keyword>
<keyword evidence="9" id="KW-1185">Reference proteome</keyword>
<evidence type="ECO:0000256" key="3">
    <source>
        <dbReference type="ARBA" id="ARBA00022475"/>
    </source>
</evidence>
<dbReference type="PANTHER" id="PTHR43663">
    <property type="entry name" value="CHROMATE TRANSPORT PROTEIN-RELATED"/>
    <property type="match status" value="1"/>
</dbReference>
<dbReference type="GO" id="GO:0005886">
    <property type="term" value="C:plasma membrane"/>
    <property type="evidence" value="ECO:0007669"/>
    <property type="project" value="UniProtKB-SubCell"/>
</dbReference>
<reference evidence="9" key="1">
    <citation type="submission" date="2016-10" db="EMBL/GenBank/DDBJ databases">
        <authorList>
            <person name="Varghese N."/>
            <person name="Submissions S."/>
        </authorList>
    </citation>
    <scope>NUCLEOTIDE SEQUENCE [LARGE SCALE GENOMIC DNA]</scope>
    <source>
        <strain evidence="9">S9</strain>
    </source>
</reference>
<proteinExistence type="inferred from homology"/>
<protein>
    <submittedName>
        <fullName evidence="8">Chromate transporter</fullName>
    </submittedName>
</protein>
<feature type="transmembrane region" description="Helical" evidence="7">
    <location>
        <begin position="145"/>
        <end position="175"/>
    </location>
</feature>
<dbReference type="InterPro" id="IPR052518">
    <property type="entry name" value="CHR_Transporter"/>
</dbReference>
<accession>A0A1H9W2G1</accession>
<feature type="transmembrane region" description="Helical" evidence="7">
    <location>
        <begin position="79"/>
        <end position="104"/>
    </location>
</feature>
<evidence type="ECO:0000256" key="7">
    <source>
        <dbReference type="SAM" id="Phobius"/>
    </source>
</evidence>
<dbReference type="Proteomes" id="UP000198571">
    <property type="component" value="Unassembled WGS sequence"/>
</dbReference>
<name>A0A1H9W2G1_9BACI</name>
<gene>
    <name evidence="8" type="ORF">SAMN05518684_1148</name>
</gene>
<organism evidence="8 9">
    <name type="scientific">Salipaludibacillus aurantiacus</name>
    <dbReference type="NCBI Taxonomy" id="1601833"/>
    <lineage>
        <taxon>Bacteria</taxon>
        <taxon>Bacillati</taxon>
        <taxon>Bacillota</taxon>
        <taxon>Bacilli</taxon>
        <taxon>Bacillales</taxon>
        <taxon>Bacillaceae</taxon>
    </lineage>
</organism>
<dbReference type="PANTHER" id="PTHR43663:SF1">
    <property type="entry name" value="CHROMATE TRANSPORTER"/>
    <property type="match status" value="1"/>
</dbReference>
<dbReference type="EMBL" id="FOGT01000014">
    <property type="protein sequence ID" value="SES27969.1"/>
    <property type="molecule type" value="Genomic_DNA"/>
</dbReference>
<keyword evidence="4 7" id="KW-0812">Transmembrane</keyword>
<comment type="subcellular location">
    <subcellularLocation>
        <location evidence="1">Cell membrane</location>
        <topology evidence="1">Multi-pass membrane protein</topology>
    </subcellularLocation>
</comment>
<evidence type="ECO:0000256" key="4">
    <source>
        <dbReference type="ARBA" id="ARBA00022692"/>
    </source>
</evidence>
<evidence type="ECO:0000313" key="9">
    <source>
        <dbReference type="Proteomes" id="UP000198571"/>
    </source>
</evidence>